<reference evidence="3" key="1">
    <citation type="submission" date="2021-01" db="EMBL/GenBank/DDBJ databases">
        <authorList>
            <person name="Corre E."/>
            <person name="Pelletier E."/>
            <person name="Niang G."/>
            <person name="Scheremetjew M."/>
            <person name="Finn R."/>
            <person name="Kale V."/>
            <person name="Holt S."/>
            <person name="Cochrane G."/>
            <person name="Meng A."/>
            <person name="Brown T."/>
            <person name="Cohen L."/>
        </authorList>
    </citation>
    <scope>NUCLEOTIDE SEQUENCE</scope>
    <source>
        <strain evidence="3">CCMP1510</strain>
    </source>
</reference>
<feature type="signal peptide" evidence="2">
    <location>
        <begin position="1"/>
        <end position="18"/>
    </location>
</feature>
<evidence type="ECO:0008006" key="4">
    <source>
        <dbReference type="Google" id="ProtNLM"/>
    </source>
</evidence>
<feature type="region of interest" description="Disordered" evidence="1">
    <location>
        <begin position="359"/>
        <end position="379"/>
    </location>
</feature>
<dbReference type="AlphaFoldDB" id="A0A7S3NL43"/>
<feature type="chain" id="PRO_5031404064" description="Plastid lipid-associated protein/fibrillin conserved domain-containing protein" evidence="2">
    <location>
        <begin position="19"/>
        <end position="589"/>
    </location>
</feature>
<evidence type="ECO:0000313" key="3">
    <source>
        <dbReference type="EMBL" id="CAE0375042.1"/>
    </source>
</evidence>
<gene>
    <name evidence="3" type="ORF">ALAG00032_LOCUS15846</name>
</gene>
<evidence type="ECO:0000256" key="1">
    <source>
        <dbReference type="SAM" id="MobiDB-lite"/>
    </source>
</evidence>
<accession>A0A7S3NL43</accession>
<evidence type="ECO:0000256" key="2">
    <source>
        <dbReference type="SAM" id="SignalP"/>
    </source>
</evidence>
<proteinExistence type="predicted"/>
<dbReference type="EMBL" id="HBIJ01023942">
    <property type="protein sequence ID" value="CAE0375042.1"/>
    <property type="molecule type" value="Transcribed_RNA"/>
</dbReference>
<sequence length="589" mass="64143">MNSIWYIVSILMLTQTVSLILSSVNQRGKVLIFGERNGGRRKLIVSATSSMENSPSSLGSVRLRALVSRSDKKMAVADSRRSPLFSSNAKKITGLNQTSISALEIASGAALRAAALGQGRNETRFLSKYEIASRQAPEYANALIETAFGNPNNKISSLKPRLTDPFRRLSAEIAAASDEVDFCLSLADRTGIFSFKSPENVSITRRINTVTNILLRAASYGDADDVEDARQAILAIDTGSDDAARAYLDLLAALATSEERAAVTDNTFATFFYARGSGVSQSSSSLASRLGDAYIVALQRLLGELTRRGAVAGAGYSVIADDPSYLRSAARKEDFSISKKSGFSDPWLEEDEINTIPATKKASKSISPQEEIQSPIIKQSDNEFTSATPVFTSSSMEDKITNKKGVLGFNFIEWEMKLRRELVKRRAKDDEERALRPNDFVGTWQLVFVYDAPDDAGPLISPGAQENSDREAAVQVIFAADGKVKVINNGKNSKKAEEATWRVRPGPAHLDTCEFNVDLRDAAGESLATFCGYVDRGQRIESRFSKRPIRVSGFAYASKSPRNLDATPTGRFAMLGPVDNDRGVTIAKF</sequence>
<organism evidence="3">
    <name type="scientific">Aureoumbra lagunensis</name>
    <dbReference type="NCBI Taxonomy" id="44058"/>
    <lineage>
        <taxon>Eukaryota</taxon>
        <taxon>Sar</taxon>
        <taxon>Stramenopiles</taxon>
        <taxon>Ochrophyta</taxon>
        <taxon>Pelagophyceae</taxon>
        <taxon>Pelagomonadales</taxon>
        <taxon>Aureoumbra</taxon>
    </lineage>
</organism>
<name>A0A7S3NL43_9STRA</name>
<feature type="compositionally biased region" description="Polar residues" evidence="1">
    <location>
        <begin position="364"/>
        <end position="379"/>
    </location>
</feature>
<protein>
    <recommendedName>
        <fullName evidence="4">Plastid lipid-associated protein/fibrillin conserved domain-containing protein</fullName>
    </recommendedName>
</protein>
<keyword evidence="2" id="KW-0732">Signal</keyword>